<protein>
    <recommendedName>
        <fullName evidence="4">DUF5666 domain-containing protein</fullName>
    </recommendedName>
</protein>
<accession>A0A0G1LUS9</accession>
<evidence type="ECO:0000256" key="1">
    <source>
        <dbReference type="SAM" id="Phobius"/>
    </source>
</evidence>
<sequence>MFMDIGNFLKQKNSKIIAISIGALILFLLVFKAGVFVGYKKASFSYKWGENYHRNFAGPREGFFGDLKRGFGDKDFIDAHGIFGTIIKIDGNIILIKGKDNVETAVLVSDTTVIRRGRETIKPADLKTDNHIVIIGSPTEQGQIDAKLIRLF</sequence>
<gene>
    <name evidence="2" type="ORF">UW55_C0003G0037</name>
</gene>
<evidence type="ECO:0000313" key="3">
    <source>
        <dbReference type="Proteomes" id="UP000033945"/>
    </source>
</evidence>
<keyword evidence="1" id="KW-0812">Transmembrane</keyword>
<evidence type="ECO:0008006" key="4">
    <source>
        <dbReference type="Google" id="ProtNLM"/>
    </source>
</evidence>
<evidence type="ECO:0000313" key="2">
    <source>
        <dbReference type="EMBL" id="KKT63469.1"/>
    </source>
</evidence>
<dbReference type="AlphaFoldDB" id="A0A0G1LUS9"/>
<organism evidence="2 3">
    <name type="scientific">Candidatus Giovannonibacteria bacterium GW2011_GWA2_44_26</name>
    <dbReference type="NCBI Taxonomy" id="1618648"/>
    <lineage>
        <taxon>Bacteria</taxon>
        <taxon>Candidatus Giovannoniibacteriota</taxon>
    </lineage>
</organism>
<reference evidence="2 3" key="1">
    <citation type="journal article" date="2015" name="Nature">
        <title>rRNA introns, odd ribosomes, and small enigmatic genomes across a large radiation of phyla.</title>
        <authorList>
            <person name="Brown C.T."/>
            <person name="Hug L.A."/>
            <person name="Thomas B.C."/>
            <person name="Sharon I."/>
            <person name="Castelle C.J."/>
            <person name="Singh A."/>
            <person name="Wilkins M.J."/>
            <person name="Williams K.H."/>
            <person name="Banfield J.F."/>
        </authorList>
    </citation>
    <scope>NUCLEOTIDE SEQUENCE [LARGE SCALE GENOMIC DNA]</scope>
</reference>
<dbReference type="Proteomes" id="UP000033945">
    <property type="component" value="Unassembled WGS sequence"/>
</dbReference>
<comment type="caution">
    <text evidence="2">The sequence shown here is derived from an EMBL/GenBank/DDBJ whole genome shotgun (WGS) entry which is preliminary data.</text>
</comment>
<proteinExistence type="predicted"/>
<keyword evidence="1" id="KW-1133">Transmembrane helix</keyword>
<name>A0A0G1LUS9_9BACT</name>
<feature type="transmembrane region" description="Helical" evidence="1">
    <location>
        <begin position="16"/>
        <end position="39"/>
    </location>
</feature>
<keyword evidence="1" id="KW-0472">Membrane</keyword>
<dbReference type="EMBL" id="LCIT01000003">
    <property type="protein sequence ID" value="KKT63469.1"/>
    <property type="molecule type" value="Genomic_DNA"/>
</dbReference>